<comment type="caution">
    <text evidence="2">The sequence shown here is derived from an EMBL/GenBank/DDBJ whole genome shotgun (WGS) entry which is preliminary data.</text>
</comment>
<dbReference type="AlphaFoldDB" id="A0A5D0UG44"/>
<accession>A0A5D0UG44</accession>
<dbReference type="OrthoDB" id="3460587at2"/>
<evidence type="ECO:0008006" key="4">
    <source>
        <dbReference type="Google" id="ProtNLM"/>
    </source>
</evidence>
<dbReference type="NCBIfam" id="NF038083">
    <property type="entry name" value="CU044_5270_fam"/>
    <property type="match status" value="1"/>
</dbReference>
<organism evidence="2 3">
    <name type="scientific">Actinomadura syzygii</name>
    <dbReference type="NCBI Taxonomy" id="1427538"/>
    <lineage>
        <taxon>Bacteria</taxon>
        <taxon>Bacillati</taxon>
        <taxon>Actinomycetota</taxon>
        <taxon>Actinomycetes</taxon>
        <taxon>Streptosporangiales</taxon>
        <taxon>Thermomonosporaceae</taxon>
        <taxon>Actinomadura</taxon>
    </lineage>
</organism>
<dbReference type="InterPro" id="IPR047789">
    <property type="entry name" value="CU044_5270-like"/>
</dbReference>
<keyword evidence="3" id="KW-1185">Reference proteome</keyword>
<dbReference type="EMBL" id="VSFF01000003">
    <property type="protein sequence ID" value="TYC16585.1"/>
    <property type="molecule type" value="Genomic_DNA"/>
</dbReference>
<feature type="compositionally biased region" description="Basic and acidic residues" evidence="1">
    <location>
        <begin position="134"/>
        <end position="145"/>
    </location>
</feature>
<evidence type="ECO:0000313" key="2">
    <source>
        <dbReference type="EMBL" id="TYC16585.1"/>
    </source>
</evidence>
<evidence type="ECO:0000313" key="3">
    <source>
        <dbReference type="Proteomes" id="UP000322634"/>
    </source>
</evidence>
<reference evidence="2 3" key="1">
    <citation type="submission" date="2019-08" db="EMBL/GenBank/DDBJ databases">
        <title>Actinomadura sp. nov. CYP1-5 isolated from mountain soil.</title>
        <authorList>
            <person name="Songsumanus A."/>
            <person name="Kuncharoen N."/>
            <person name="Kudo T."/>
            <person name="Yuki M."/>
            <person name="Igarashi Y."/>
            <person name="Tanasupawat S."/>
        </authorList>
    </citation>
    <scope>NUCLEOTIDE SEQUENCE [LARGE SCALE GENOMIC DNA]</scope>
    <source>
        <strain evidence="2 3">GKU157</strain>
    </source>
</reference>
<dbReference type="RefSeq" id="WP_148349137.1">
    <property type="nucleotide sequence ID" value="NZ_JBHSBF010000023.1"/>
</dbReference>
<protein>
    <recommendedName>
        <fullName evidence="4">CU044_5270 family protein</fullName>
    </recommendedName>
</protein>
<dbReference type="Proteomes" id="UP000322634">
    <property type="component" value="Unassembled WGS sequence"/>
</dbReference>
<sequence>MNELDVVNSVRAEVGEPPADRLAEGRARLTAGIAAPGSTRAHRLVFGRRTALAGGLALAAATAAGVVIVQSDGGSERPRSEAADFLNRAALVSAKSPSLRLPPGKFLYAEQVLKVGAPNGPFRTDRLQSWSPRPDMHRRGRDKSFVHQRGKVPPGFLRGDPGFYAGLPFSPQKALDALPTDPARLLRFATHPGVGADGHTTKANPMEVKAFLSGWLQQPNLPPGARSAAYRALAGLPGVTLDRDVVDAAGRHGVGVDLGAVRSPESRLTLILDRRTYRLLGTRDSSVVHFTDDATGKRYDERALVVTAILRTAVVPTVGKAP</sequence>
<feature type="region of interest" description="Disordered" evidence="1">
    <location>
        <begin position="124"/>
        <end position="151"/>
    </location>
</feature>
<proteinExistence type="predicted"/>
<name>A0A5D0UG44_9ACTN</name>
<gene>
    <name evidence="2" type="ORF">FXF65_08325</name>
</gene>
<evidence type="ECO:0000256" key="1">
    <source>
        <dbReference type="SAM" id="MobiDB-lite"/>
    </source>
</evidence>